<keyword evidence="2" id="KW-1185">Reference proteome</keyword>
<accession>A0A1R1XC43</accession>
<dbReference type="Proteomes" id="UP000187283">
    <property type="component" value="Unassembled WGS sequence"/>
</dbReference>
<dbReference type="EMBL" id="LSSN01004106">
    <property type="protein sequence ID" value="OMJ12176.1"/>
    <property type="molecule type" value="Genomic_DNA"/>
</dbReference>
<protein>
    <submittedName>
        <fullName evidence="1">Uncharacterized protein</fullName>
    </submittedName>
</protein>
<reference evidence="1 2" key="1">
    <citation type="submission" date="2017-01" db="EMBL/GenBank/DDBJ databases">
        <authorList>
            <person name="Mah S.A."/>
            <person name="Swanson W.J."/>
            <person name="Moy G.W."/>
            <person name="Vacquier V.D."/>
        </authorList>
    </citation>
    <scope>NUCLEOTIDE SEQUENCE [LARGE SCALE GENOMIC DNA]</scope>
    <source>
        <strain evidence="1 2">GSMNP</strain>
    </source>
</reference>
<name>A0A1R1XC43_9FUNG</name>
<gene>
    <name evidence="1" type="ORF">AYI70_g9273</name>
</gene>
<comment type="caution">
    <text evidence="1">The sequence shown here is derived from an EMBL/GenBank/DDBJ whole genome shotgun (WGS) entry which is preliminary data.</text>
</comment>
<proteinExistence type="predicted"/>
<evidence type="ECO:0000313" key="1">
    <source>
        <dbReference type="EMBL" id="OMJ12176.1"/>
    </source>
</evidence>
<sequence length="81" mass="9259">MHIKKKKQTFPHPPTQNSRSLFTDIFLLSFRQLRELPKSIANTAQEILIISPPPSPVHNFLESLISKSNQITNTASLFFLI</sequence>
<dbReference type="AlphaFoldDB" id="A0A1R1XC43"/>
<evidence type="ECO:0000313" key="2">
    <source>
        <dbReference type="Proteomes" id="UP000187283"/>
    </source>
</evidence>
<organism evidence="1 2">
    <name type="scientific">Smittium culicis</name>
    <dbReference type="NCBI Taxonomy" id="133412"/>
    <lineage>
        <taxon>Eukaryota</taxon>
        <taxon>Fungi</taxon>
        <taxon>Fungi incertae sedis</taxon>
        <taxon>Zoopagomycota</taxon>
        <taxon>Kickxellomycotina</taxon>
        <taxon>Harpellomycetes</taxon>
        <taxon>Harpellales</taxon>
        <taxon>Legeriomycetaceae</taxon>
        <taxon>Smittium</taxon>
    </lineage>
</organism>